<dbReference type="GO" id="GO:0042128">
    <property type="term" value="P:nitrate assimilation"/>
    <property type="evidence" value="ECO:0007669"/>
    <property type="project" value="UniProtKB-KW"/>
</dbReference>
<dbReference type="GO" id="GO:0051537">
    <property type="term" value="F:2 iron, 2 sulfur cluster binding"/>
    <property type="evidence" value="ECO:0007669"/>
    <property type="project" value="InterPro"/>
</dbReference>
<dbReference type="AlphaFoldDB" id="A0A2R6XU43"/>
<sequence length="275" mass="29852">MEKVDNEENGEKEGERASEREREREREGAAAADSGAVASVWGHEGRVRTEGGEGGRVAMAFSSCTSCISCALVPAIAQNGQFQDLHAFFPGSCSTTAPGVARGPRSLRIWARGGKSMPPKQGRGYNSKKASAQGVQKRMSNRDLDQEGWVQVAEKDDLTEGKNKAILRDNEGYVLVQRGSLLYTIKANCTTCQFPMIDGKVELVGEGDDLTIECPLCHSKFSVVDGEVAEYCPKDGPLQWFVGTLKSKTEPMAAKVYPTRMSNSGRIYVKFIGGM</sequence>
<organism evidence="6 7">
    <name type="scientific">Marchantia polymorpha</name>
    <name type="common">Common liverwort</name>
    <name type="synonym">Marchantia aquatica</name>
    <dbReference type="NCBI Taxonomy" id="3197"/>
    <lineage>
        <taxon>Eukaryota</taxon>
        <taxon>Viridiplantae</taxon>
        <taxon>Streptophyta</taxon>
        <taxon>Embryophyta</taxon>
        <taxon>Marchantiophyta</taxon>
        <taxon>Marchantiopsida</taxon>
        <taxon>Marchantiidae</taxon>
        <taxon>Marchantiales</taxon>
        <taxon>Marchantiaceae</taxon>
        <taxon>Marchantia</taxon>
    </lineage>
</organism>
<protein>
    <recommendedName>
        <fullName evidence="5">Rieske-like [2Fe-2S] domain-containing protein</fullName>
    </recommendedName>
</protein>
<name>A0A2R6XU43_MARPO</name>
<evidence type="ECO:0000256" key="3">
    <source>
        <dbReference type="ARBA" id="ARBA00034078"/>
    </source>
</evidence>
<dbReference type="Pfam" id="PF13806">
    <property type="entry name" value="Rieske_2"/>
    <property type="match status" value="1"/>
</dbReference>
<dbReference type="InterPro" id="IPR036922">
    <property type="entry name" value="Rieske_2Fe-2S_sf"/>
</dbReference>
<dbReference type="Proteomes" id="UP000244005">
    <property type="component" value="Unassembled WGS sequence"/>
</dbReference>
<feature type="compositionally biased region" description="Basic and acidic residues" evidence="4">
    <location>
        <begin position="1"/>
        <end position="28"/>
    </location>
</feature>
<dbReference type="InterPro" id="IPR012748">
    <property type="entry name" value="Rieske-like_NirD"/>
</dbReference>
<reference evidence="7" key="1">
    <citation type="journal article" date="2017" name="Cell">
        <title>Insights into land plant evolution garnered from the Marchantia polymorpha genome.</title>
        <authorList>
            <person name="Bowman J.L."/>
            <person name="Kohchi T."/>
            <person name="Yamato K.T."/>
            <person name="Jenkins J."/>
            <person name="Shu S."/>
            <person name="Ishizaki K."/>
            <person name="Yamaoka S."/>
            <person name="Nishihama R."/>
            <person name="Nakamura Y."/>
            <person name="Berger F."/>
            <person name="Adam C."/>
            <person name="Aki S.S."/>
            <person name="Althoff F."/>
            <person name="Araki T."/>
            <person name="Arteaga-Vazquez M.A."/>
            <person name="Balasubrmanian S."/>
            <person name="Barry K."/>
            <person name="Bauer D."/>
            <person name="Boehm C.R."/>
            <person name="Briginshaw L."/>
            <person name="Caballero-Perez J."/>
            <person name="Catarino B."/>
            <person name="Chen F."/>
            <person name="Chiyoda S."/>
            <person name="Chovatia M."/>
            <person name="Davies K.M."/>
            <person name="Delmans M."/>
            <person name="Demura T."/>
            <person name="Dierschke T."/>
            <person name="Dolan L."/>
            <person name="Dorantes-Acosta A.E."/>
            <person name="Eklund D.M."/>
            <person name="Florent S.N."/>
            <person name="Flores-Sandoval E."/>
            <person name="Fujiyama A."/>
            <person name="Fukuzawa H."/>
            <person name="Galik B."/>
            <person name="Grimanelli D."/>
            <person name="Grimwood J."/>
            <person name="Grossniklaus U."/>
            <person name="Hamada T."/>
            <person name="Haseloff J."/>
            <person name="Hetherington A.J."/>
            <person name="Higo A."/>
            <person name="Hirakawa Y."/>
            <person name="Hundley H.N."/>
            <person name="Ikeda Y."/>
            <person name="Inoue K."/>
            <person name="Inoue S.I."/>
            <person name="Ishida S."/>
            <person name="Jia Q."/>
            <person name="Kakita M."/>
            <person name="Kanazawa T."/>
            <person name="Kawai Y."/>
            <person name="Kawashima T."/>
            <person name="Kennedy M."/>
            <person name="Kinose K."/>
            <person name="Kinoshita T."/>
            <person name="Kohara Y."/>
            <person name="Koide E."/>
            <person name="Komatsu K."/>
            <person name="Kopischke S."/>
            <person name="Kubo M."/>
            <person name="Kyozuka J."/>
            <person name="Lagercrantz U."/>
            <person name="Lin S.S."/>
            <person name="Lindquist E."/>
            <person name="Lipzen A.M."/>
            <person name="Lu C.W."/>
            <person name="De Luna E."/>
            <person name="Martienssen R.A."/>
            <person name="Minamino N."/>
            <person name="Mizutani M."/>
            <person name="Mizutani M."/>
            <person name="Mochizuki N."/>
            <person name="Monte I."/>
            <person name="Mosher R."/>
            <person name="Nagasaki H."/>
            <person name="Nakagami H."/>
            <person name="Naramoto S."/>
            <person name="Nishitani K."/>
            <person name="Ohtani M."/>
            <person name="Okamoto T."/>
            <person name="Okumura M."/>
            <person name="Phillips J."/>
            <person name="Pollak B."/>
            <person name="Reinders A."/>
            <person name="Rovekamp M."/>
            <person name="Sano R."/>
            <person name="Sawa S."/>
            <person name="Schmid M.W."/>
            <person name="Shirakawa M."/>
            <person name="Solano R."/>
            <person name="Spunde A."/>
            <person name="Suetsugu N."/>
            <person name="Sugano S."/>
            <person name="Sugiyama A."/>
            <person name="Sun R."/>
            <person name="Suzuki Y."/>
            <person name="Takenaka M."/>
            <person name="Takezawa D."/>
            <person name="Tomogane H."/>
            <person name="Tsuzuki M."/>
            <person name="Ueda T."/>
            <person name="Umeda M."/>
            <person name="Ward J.M."/>
            <person name="Watanabe Y."/>
            <person name="Yazaki K."/>
            <person name="Yokoyama R."/>
            <person name="Yoshitake Y."/>
            <person name="Yotsui I."/>
            <person name="Zachgo S."/>
            <person name="Schmutz J."/>
        </authorList>
    </citation>
    <scope>NUCLEOTIDE SEQUENCE [LARGE SCALE GENOMIC DNA]</scope>
    <source>
        <strain evidence="7">Tak-1</strain>
    </source>
</reference>
<evidence type="ECO:0000256" key="1">
    <source>
        <dbReference type="ARBA" id="ARBA00023002"/>
    </source>
</evidence>
<proteinExistence type="predicted"/>
<dbReference type="OrthoDB" id="1910064at2759"/>
<gene>
    <name evidence="6" type="ORF">MARPO_0002s0098</name>
</gene>
<feature type="region of interest" description="Disordered" evidence="4">
    <location>
        <begin position="1"/>
        <end position="47"/>
    </location>
</feature>
<dbReference type="EMBL" id="KZ772674">
    <property type="protein sequence ID" value="PTQ49617.1"/>
    <property type="molecule type" value="Genomic_DNA"/>
</dbReference>
<feature type="compositionally biased region" description="Low complexity" evidence="4">
    <location>
        <begin position="29"/>
        <end position="39"/>
    </location>
</feature>
<dbReference type="PANTHER" id="PTHR21496">
    <property type="entry name" value="FERREDOXIN-RELATED"/>
    <property type="match status" value="1"/>
</dbReference>
<dbReference type="Gramene" id="Mp1g27800.1">
    <property type="protein sequence ID" value="Mp1g27800.1.cds"/>
    <property type="gene ID" value="Mp1g27800"/>
</dbReference>
<evidence type="ECO:0000256" key="2">
    <source>
        <dbReference type="ARBA" id="ARBA00023063"/>
    </source>
</evidence>
<dbReference type="Gene3D" id="2.102.10.10">
    <property type="entry name" value="Rieske [2Fe-2S] iron-sulphur domain"/>
    <property type="match status" value="1"/>
</dbReference>
<evidence type="ECO:0000259" key="5">
    <source>
        <dbReference type="Pfam" id="PF13806"/>
    </source>
</evidence>
<dbReference type="PANTHER" id="PTHR21496:SF0">
    <property type="entry name" value="RIESKE DOMAIN-CONTAINING PROTEIN"/>
    <property type="match status" value="1"/>
</dbReference>
<feature type="domain" description="Rieske-like [2Fe-2S]" evidence="5">
    <location>
        <begin position="149"/>
        <end position="269"/>
    </location>
</feature>
<evidence type="ECO:0000313" key="7">
    <source>
        <dbReference type="Proteomes" id="UP000244005"/>
    </source>
</evidence>
<comment type="cofactor">
    <cofactor evidence="3">
        <name>[2Fe-2S] cluster</name>
        <dbReference type="ChEBI" id="CHEBI:190135"/>
    </cofactor>
</comment>
<accession>A0A2R6XU43</accession>
<keyword evidence="1" id="KW-0560">Oxidoreductase</keyword>
<evidence type="ECO:0000313" key="6">
    <source>
        <dbReference type="EMBL" id="PTQ49617.1"/>
    </source>
</evidence>
<evidence type="ECO:0000256" key="4">
    <source>
        <dbReference type="SAM" id="MobiDB-lite"/>
    </source>
</evidence>
<dbReference type="SUPFAM" id="SSF50022">
    <property type="entry name" value="ISP domain"/>
    <property type="match status" value="1"/>
</dbReference>
<keyword evidence="2" id="KW-0534">Nitrate assimilation</keyword>
<dbReference type="GO" id="GO:0008942">
    <property type="term" value="F:nitrite reductase [NAD(P)H] activity"/>
    <property type="evidence" value="ECO:0007669"/>
    <property type="project" value="InterPro"/>
</dbReference>
<keyword evidence="7" id="KW-1185">Reference proteome</keyword>
<feature type="region of interest" description="Disordered" evidence="4">
    <location>
        <begin position="113"/>
        <end position="140"/>
    </location>
</feature>